<evidence type="ECO:0000313" key="1">
    <source>
        <dbReference type="EnsemblMetazoa" id="PPA02758.1"/>
    </source>
</evidence>
<keyword evidence="2" id="KW-1185">Reference proteome</keyword>
<protein>
    <submittedName>
        <fullName evidence="1">Uncharacterized protein</fullName>
    </submittedName>
</protein>
<accession>A0A2A6CE29</accession>
<organism evidence="1 2">
    <name type="scientific">Pristionchus pacificus</name>
    <name type="common">Parasitic nematode worm</name>
    <dbReference type="NCBI Taxonomy" id="54126"/>
    <lineage>
        <taxon>Eukaryota</taxon>
        <taxon>Metazoa</taxon>
        <taxon>Ecdysozoa</taxon>
        <taxon>Nematoda</taxon>
        <taxon>Chromadorea</taxon>
        <taxon>Rhabditida</taxon>
        <taxon>Rhabditina</taxon>
        <taxon>Diplogasteromorpha</taxon>
        <taxon>Diplogasteroidea</taxon>
        <taxon>Neodiplogasteridae</taxon>
        <taxon>Pristionchus</taxon>
    </lineage>
</organism>
<gene>
    <name evidence="1" type="primary">WBGene00092312</name>
</gene>
<accession>A0A8R1U389</accession>
<name>A0A2A6CE29_PRIPA</name>
<dbReference type="AlphaFoldDB" id="A0A2A6CE29"/>
<reference evidence="1" key="2">
    <citation type="submission" date="2022-06" db="UniProtKB">
        <authorList>
            <consortium name="EnsemblMetazoa"/>
        </authorList>
    </citation>
    <scope>IDENTIFICATION</scope>
    <source>
        <strain evidence="1">PS312</strain>
    </source>
</reference>
<proteinExistence type="predicted"/>
<evidence type="ECO:0000313" key="2">
    <source>
        <dbReference type="Proteomes" id="UP000005239"/>
    </source>
</evidence>
<dbReference type="EnsemblMetazoa" id="PPA02758.1">
    <property type="protein sequence ID" value="PPA02758.1"/>
    <property type="gene ID" value="WBGene00092312"/>
</dbReference>
<dbReference type="Proteomes" id="UP000005239">
    <property type="component" value="Unassembled WGS sequence"/>
</dbReference>
<sequence>MNILLFWAIALLLLPLFLTTALMHSGECFFGFLGLNFVVLFAFLHVFNGAAKMGVKNSSLWSRVCAVSSFWLVAVLLSPYFLIVNMSFGFCFYSFAAASMAITLAYPPQMKCTL</sequence>
<reference evidence="2" key="1">
    <citation type="journal article" date="2008" name="Nat. Genet.">
        <title>The Pristionchus pacificus genome provides a unique perspective on nematode lifestyle and parasitism.</title>
        <authorList>
            <person name="Dieterich C."/>
            <person name="Clifton S.W."/>
            <person name="Schuster L.N."/>
            <person name="Chinwalla A."/>
            <person name="Delehaunty K."/>
            <person name="Dinkelacker I."/>
            <person name="Fulton L."/>
            <person name="Fulton R."/>
            <person name="Godfrey J."/>
            <person name="Minx P."/>
            <person name="Mitreva M."/>
            <person name="Roeseler W."/>
            <person name="Tian H."/>
            <person name="Witte H."/>
            <person name="Yang S.P."/>
            <person name="Wilson R.K."/>
            <person name="Sommer R.J."/>
        </authorList>
    </citation>
    <scope>NUCLEOTIDE SEQUENCE [LARGE SCALE GENOMIC DNA]</scope>
    <source>
        <strain evidence="2">PS312</strain>
    </source>
</reference>